<dbReference type="InterPro" id="IPR012337">
    <property type="entry name" value="RNaseH-like_sf"/>
</dbReference>
<dbReference type="PaxDb" id="3708-A0A078FKX6"/>
<dbReference type="PANTHER" id="PTHR46481:SF2">
    <property type="entry name" value="BED-TYPE DOMAIN-CONTAINING PROTEIN"/>
    <property type="match status" value="1"/>
</dbReference>
<sequence length="360" mass="41172">MYSKRKAALKQWFKSSKQRVSLTTDIWTAKVTGCSYMVITAHYIDAYWCLKKLIIGFKYVTDHKGKTISSTLSECLAEWGIDNVFCVTVDNATANSNGLLHFEHSFSSLSDEALVMKGEFMHMRCAGHIINLIVKDGLTEVDESIASIRNGIAYVRSGPIRQQTFEVKVDSGKMKRGSLPLDVPTRWNSTYLMLQRALKFKVAFDKMGFEDKPYNDHFMEFDKGKKRVGPPTMDDWRAVERLEKFLIIFYNSTLVVSASTTLNAHKCYSEIVNIASSLKLLCNSYDTQLKVKAEEMSRKYEKYWDGVKNINKMLIVASIFDPSRKMKFTKLCFEELYGEDTVEAKLLHDSVLTLKSDLFS</sequence>
<dbReference type="Proteomes" id="UP000028999">
    <property type="component" value="Unassembled WGS sequence"/>
</dbReference>
<evidence type="ECO:0000313" key="4">
    <source>
        <dbReference type="Proteomes" id="UP000028999"/>
    </source>
</evidence>
<protein>
    <submittedName>
        <fullName evidence="3">BnaC07g16050D protein</fullName>
    </submittedName>
</protein>
<dbReference type="GO" id="GO:0003677">
    <property type="term" value="F:DNA binding"/>
    <property type="evidence" value="ECO:0007669"/>
    <property type="project" value="UniProtKB-KW"/>
</dbReference>
<dbReference type="Pfam" id="PF14372">
    <property type="entry name" value="hAT-like_RNase-H"/>
    <property type="match status" value="1"/>
</dbReference>
<name>A0A078FKX6_BRANA</name>
<dbReference type="SUPFAM" id="SSF53098">
    <property type="entry name" value="Ribonuclease H-like"/>
    <property type="match status" value="1"/>
</dbReference>
<dbReference type="Gramene" id="CDY12828">
    <property type="protein sequence ID" value="CDY12828"/>
    <property type="gene ID" value="GSBRNA2T00070460001"/>
</dbReference>
<dbReference type="InterPro" id="IPR052035">
    <property type="entry name" value="ZnF_BED_domain_contain"/>
</dbReference>
<dbReference type="STRING" id="3708.A0A078FKX6"/>
<dbReference type="AlphaFoldDB" id="A0A078FKX6"/>
<keyword evidence="4" id="KW-1185">Reference proteome</keyword>
<keyword evidence="1" id="KW-0238">DNA-binding</keyword>
<dbReference type="EMBL" id="LK032027">
    <property type="protein sequence ID" value="CDY12828.1"/>
    <property type="molecule type" value="Genomic_DNA"/>
</dbReference>
<evidence type="ECO:0000313" key="3">
    <source>
        <dbReference type="EMBL" id="CDY12828.1"/>
    </source>
</evidence>
<proteinExistence type="predicted"/>
<dbReference type="OMA" id="CIARLHI"/>
<reference evidence="3 4" key="1">
    <citation type="journal article" date="2014" name="Science">
        <title>Plant genetics. Early allopolyploid evolution in the post-Neolithic Brassica napus oilseed genome.</title>
        <authorList>
            <person name="Chalhoub B."/>
            <person name="Denoeud F."/>
            <person name="Liu S."/>
            <person name="Parkin I.A."/>
            <person name="Tang H."/>
            <person name="Wang X."/>
            <person name="Chiquet J."/>
            <person name="Belcram H."/>
            <person name="Tong C."/>
            <person name="Samans B."/>
            <person name="Correa M."/>
            <person name="Da Silva C."/>
            <person name="Just J."/>
            <person name="Falentin C."/>
            <person name="Koh C.S."/>
            <person name="Le Clainche I."/>
            <person name="Bernard M."/>
            <person name="Bento P."/>
            <person name="Noel B."/>
            <person name="Labadie K."/>
            <person name="Alberti A."/>
            <person name="Charles M."/>
            <person name="Arnaud D."/>
            <person name="Guo H."/>
            <person name="Daviaud C."/>
            <person name="Alamery S."/>
            <person name="Jabbari K."/>
            <person name="Zhao M."/>
            <person name="Edger P.P."/>
            <person name="Chelaifa H."/>
            <person name="Tack D."/>
            <person name="Lassalle G."/>
            <person name="Mestiri I."/>
            <person name="Schnel N."/>
            <person name="Le Paslier M.C."/>
            <person name="Fan G."/>
            <person name="Renault V."/>
            <person name="Bayer P.E."/>
            <person name="Golicz A.A."/>
            <person name="Manoli S."/>
            <person name="Lee T.H."/>
            <person name="Thi V.H."/>
            <person name="Chalabi S."/>
            <person name="Hu Q."/>
            <person name="Fan C."/>
            <person name="Tollenaere R."/>
            <person name="Lu Y."/>
            <person name="Battail C."/>
            <person name="Shen J."/>
            <person name="Sidebottom C.H."/>
            <person name="Wang X."/>
            <person name="Canaguier A."/>
            <person name="Chauveau A."/>
            <person name="Berard A."/>
            <person name="Deniot G."/>
            <person name="Guan M."/>
            <person name="Liu Z."/>
            <person name="Sun F."/>
            <person name="Lim Y.P."/>
            <person name="Lyons E."/>
            <person name="Town C.D."/>
            <person name="Bancroft I."/>
            <person name="Wang X."/>
            <person name="Meng J."/>
            <person name="Ma J."/>
            <person name="Pires J.C."/>
            <person name="King G.J."/>
            <person name="Brunel D."/>
            <person name="Delourme R."/>
            <person name="Renard M."/>
            <person name="Aury J.M."/>
            <person name="Adams K.L."/>
            <person name="Batley J."/>
            <person name="Snowdon R.J."/>
            <person name="Tost J."/>
            <person name="Edwards D."/>
            <person name="Zhou Y."/>
            <person name="Hua W."/>
            <person name="Sharpe A.G."/>
            <person name="Paterson A.H."/>
            <person name="Guan C."/>
            <person name="Wincker P."/>
        </authorList>
    </citation>
    <scope>NUCLEOTIDE SEQUENCE [LARGE SCALE GENOMIC DNA]</scope>
    <source>
        <strain evidence="4">cv. Darmor-bzh</strain>
    </source>
</reference>
<evidence type="ECO:0000256" key="1">
    <source>
        <dbReference type="ARBA" id="ARBA00023125"/>
    </source>
</evidence>
<accession>A0A078FKX6</accession>
<organism evidence="3 4">
    <name type="scientific">Brassica napus</name>
    <name type="common">Rape</name>
    <dbReference type="NCBI Taxonomy" id="3708"/>
    <lineage>
        <taxon>Eukaryota</taxon>
        <taxon>Viridiplantae</taxon>
        <taxon>Streptophyta</taxon>
        <taxon>Embryophyta</taxon>
        <taxon>Tracheophyta</taxon>
        <taxon>Spermatophyta</taxon>
        <taxon>Magnoliopsida</taxon>
        <taxon>eudicotyledons</taxon>
        <taxon>Gunneridae</taxon>
        <taxon>Pentapetalae</taxon>
        <taxon>rosids</taxon>
        <taxon>malvids</taxon>
        <taxon>Brassicales</taxon>
        <taxon>Brassicaceae</taxon>
        <taxon>Brassiceae</taxon>
        <taxon>Brassica</taxon>
    </lineage>
</organism>
<dbReference type="InterPro" id="IPR025525">
    <property type="entry name" value="hAT-like_transposase_RNase-H"/>
</dbReference>
<dbReference type="PANTHER" id="PTHR46481">
    <property type="entry name" value="ZINC FINGER BED DOMAIN-CONTAINING PROTEIN 4"/>
    <property type="match status" value="1"/>
</dbReference>
<feature type="domain" description="hAT-like transposase RNase-H fold" evidence="2">
    <location>
        <begin position="260"/>
        <end position="343"/>
    </location>
</feature>
<evidence type="ECO:0000259" key="2">
    <source>
        <dbReference type="Pfam" id="PF14372"/>
    </source>
</evidence>
<gene>
    <name evidence="3" type="primary">BnaC07g16050D</name>
    <name evidence="3" type="ORF">GSBRNA2T00070460001</name>
</gene>